<gene>
    <name evidence="2" type="ORF">SAMN05660841_02782</name>
</gene>
<keyword evidence="1" id="KW-1133">Transmembrane helix</keyword>
<dbReference type="STRING" id="1513896.SAMN05660841_02782"/>
<accession>A0A1T5ET77</accession>
<sequence length="166" mass="19672">MSIYFTGLSKRIWQPRESFYLCLMNQTFRINTLHRGKYMLCFFALLFIFGGASSYIPLPEIHKIIIVLFTIPIILYVSVKISQHPSTWTLTEETLTVSFTNKTLTYPIVDIDHIRSLTRSGGNLYVIYLRKKSPIRYWRNKLFQDDDDNLLLHEAMLQSQIEYFKF</sequence>
<dbReference type="EMBL" id="FUZF01000012">
    <property type="protein sequence ID" value="SKB87147.1"/>
    <property type="molecule type" value="Genomic_DNA"/>
</dbReference>
<feature type="transmembrane region" description="Helical" evidence="1">
    <location>
        <begin position="38"/>
        <end position="55"/>
    </location>
</feature>
<reference evidence="3" key="1">
    <citation type="submission" date="2017-02" db="EMBL/GenBank/DDBJ databases">
        <authorList>
            <person name="Varghese N."/>
            <person name="Submissions S."/>
        </authorList>
    </citation>
    <scope>NUCLEOTIDE SEQUENCE [LARGE SCALE GENOMIC DNA]</scope>
    <source>
        <strain evidence="3">DSM 24091</strain>
    </source>
</reference>
<organism evidence="2 3">
    <name type="scientific">Sphingobacterium nematocida</name>
    <dbReference type="NCBI Taxonomy" id="1513896"/>
    <lineage>
        <taxon>Bacteria</taxon>
        <taxon>Pseudomonadati</taxon>
        <taxon>Bacteroidota</taxon>
        <taxon>Sphingobacteriia</taxon>
        <taxon>Sphingobacteriales</taxon>
        <taxon>Sphingobacteriaceae</taxon>
        <taxon>Sphingobacterium</taxon>
    </lineage>
</organism>
<feature type="transmembrane region" description="Helical" evidence="1">
    <location>
        <begin position="61"/>
        <end position="79"/>
    </location>
</feature>
<evidence type="ECO:0000256" key="1">
    <source>
        <dbReference type="SAM" id="Phobius"/>
    </source>
</evidence>
<keyword evidence="1" id="KW-0472">Membrane</keyword>
<proteinExistence type="predicted"/>
<dbReference type="Proteomes" id="UP000190150">
    <property type="component" value="Unassembled WGS sequence"/>
</dbReference>
<evidence type="ECO:0000313" key="2">
    <source>
        <dbReference type="EMBL" id="SKB87147.1"/>
    </source>
</evidence>
<name>A0A1T5ET77_9SPHI</name>
<dbReference type="AlphaFoldDB" id="A0A1T5ET77"/>
<protein>
    <submittedName>
        <fullName evidence="2">Uncharacterized protein</fullName>
    </submittedName>
</protein>
<keyword evidence="1" id="KW-0812">Transmembrane</keyword>
<keyword evidence="3" id="KW-1185">Reference proteome</keyword>
<evidence type="ECO:0000313" key="3">
    <source>
        <dbReference type="Proteomes" id="UP000190150"/>
    </source>
</evidence>